<dbReference type="InterPro" id="IPR021829">
    <property type="entry name" value="DUF3419"/>
</dbReference>
<feature type="non-terminal residue" evidence="1">
    <location>
        <position position="239"/>
    </location>
</feature>
<reference evidence="1" key="1">
    <citation type="submission" date="2018-10" db="EMBL/GenBank/DDBJ databases">
        <title>Hidden diversity of soil giant viruses.</title>
        <authorList>
            <person name="Schulz F."/>
            <person name="Alteio L."/>
            <person name="Goudeau D."/>
            <person name="Ryan E.M."/>
            <person name="Malmstrom R.R."/>
            <person name="Blanchard J."/>
            <person name="Woyke T."/>
        </authorList>
    </citation>
    <scope>NUCLEOTIDE SEQUENCE</scope>
    <source>
        <strain evidence="1">SAV1</strain>
    </source>
</reference>
<organism evidence="1">
    <name type="scientific">Satyrvirus sp</name>
    <dbReference type="NCBI Taxonomy" id="2487771"/>
    <lineage>
        <taxon>Viruses</taxon>
        <taxon>Varidnaviria</taxon>
        <taxon>Bamfordvirae</taxon>
        <taxon>Nucleocytoviricota</taxon>
        <taxon>Megaviricetes</taxon>
        <taxon>Imitervirales</taxon>
        <taxon>Mimiviridae</taxon>
        <taxon>Megamimivirinae</taxon>
    </lineage>
</organism>
<dbReference type="Pfam" id="PF11899">
    <property type="entry name" value="DUF3419"/>
    <property type="match status" value="1"/>
</dbReference>
<sequence length="239" mass="27181">MENPIVSATPILFAQTREDPTVEINAINMTNSTEKISICLISSAGDTLCSILASELKISITKIDVIDISFDQLCLAKLKFAILRAYNGKFNTKILCQGFTNNNINLLNDLYNHGLLDFETYMYWLKNIKILDAGVNQMGRFELVFKNLKTDSVENVFSYKNLTEIFGENATKYSMCKSFAEHFSEVLSTYKKIYPSPSMNYFYNQVVNNCYPENGDIPIYLSTTKPVSTKFPVNFYKNS</sequence>
<proteinExistence type="predicted"/>
<name>A0A3G5AF60_9VIRU</name>
<dbReference type="EMBL" id="MK072482">
    <property type="protein sequence ID" value="AYV85817.1"/>
    <property type="molecule type" value="Genomic_DNA"/>
</dbReference>
<gene>
    <name evidence="1" type="ORF">Satyrvirus46_1</name>
</gene>
<evidence type="ECO:0000313" key="1">
    <source>
        <dbReference type="EMBL" id="AYV85817.1"/>
    </source>
</evidence>
<accession>A0A3G5AF60</accession>
<protein>
    <submittedName>
        <fullName evidence="1">Uncharacterized protein</fullName>
    </submittedName>
</protein>